<dbReference type="Pfam" id="PF23023">
    <property type="entry name" value="Anti-Pycsar_Apyc1"/>
    <property type="match status" value="1"/>
</dbReference>
<feature type="binding site" evidence="8">
    <location>
        <position position="209"/>
    </location>
    <ligand>
        <name>Zn(2+)</name>
        <dbReference type="ChEBI" id="CHEBI:29105"/>
        <label>2</label>
        <note>catalytic</note>
    </ligand>
</feature>
<dbReference type="RefSeq" id="WP_138411574.1">
    <property type="nucleotide sequence ID" value="NZ_QLAG01000010.1"/>
</dbReference>
<comment type="subunit">
    <text evidence="1 8">Homodimer.</text>
</comment>
<dbReference type="EMBL" id="QLAG01000010">
    <property type="protein sequence ID" value="TLX63631.1"/>
    <property type="molecule type" value="Genomic_DNA"/>
</dbReference>
<feature type="binding site" evidence="8">
    <location>
        <position position="64"/>
    </location>
    <ligand>
        <name>Zn(2+)</name>
        <dbReference type="ChEBI" id="CHEBI:29105"/>
        <label>1</label>
        <note>catalytic</note>
    </ligand>
</feature>
<feature type="binding site" evidence="8">
    <location>
        <position position="268"/>
    </location>
    <ligand>
        <name>Zn(2+)</name>
        <dbReference type="ChEBI" id="CHEBI:29105"/>
        <label>2</label>
        <note>catalytic</note>
    </ligand>
</feature>
<dbReference type="SUPFAM" id="SSF56281">
    <property type="entry name" value="Metallo-hydrolase/oxidoreductase"/>
    <property type="match status" value="1"/>
</dbReference>
<feature type="binding site" evidence="8">
    <location>
        <position position="62"/>
    </location>
    <ligand>
        <name>Zn(2+)</name>
        <dbReference type="ChEBI" id="CHEBI:29105"/>
        <label>1</label>
        <note>catalytic</note>
    </ligand>
</feature>
<keyword evidence="7 8" id="KW-0862">Zinc</keyword>
<feature type="binding site" evidence="8">
    <location>
        <position position="209"/>
    </location>
    <ligand>
        <name>Zn(2+)</name>
        <dbReference type="ChEBI" id="CHEBI:29105"/>
        <label>1</label>
        <note>catalytic</note>
    </ligand>
</feature>
<dbReference type="InterPro" id="IPR013471">
    <property type="entry name" value="RNase_Z/BN"/>
</dbReference>
<dbReference type="GO" id="GO:0042781">
    <property type="term" value="F:3'-tRNA processing endoribonuclease activity"/>
    <property type="evidence" value="ECO:0007669"/>
    <property type="project" value="UniProtKB-UniRule"/>
</dbReference>
<evidence type="ECO:0000256" key="9">
    <source>
        <dbReference type="SAM" id="MobiDB-lite"/>
    </source>
</evidence>
<evidence type="ECO:0000256" key="1">
    <source>
        <dbReference type="ARBA" id="ARBA00011738"/>
    </source>
</evidence>
<dbReference type="PANTHER" id="PTHR46018:SF2">
    <property type="entry name" value="ZINC PHOSPHODIESTERASE ELAC PROTEIN 1"/>
    <property type="match status" value="1"/>
</dbReference>
<evidence type="ECO:0000256" key="8">
    <source>
        <dbReference type="HAMAP-Rule" id="MF_01818"/>
    </source>
</evidence>
<protein>
    <recommendedName>
        <fullName evidence="8">Ribonuclease Z</fullName>
        <shortName evidence="8">RNase Z</shortName>
        <ecNumber evidence="8">3.1.26.11</ecNumber>
    </recommendedName>
    <alternativeName>
        <fullName evidence="8">tRNA 3 endonuclease</fullName>
    </alternativeName>
    <alternativeName>
        <fullName evidence="8">tRNase Z</fullName>
    </alternativeName>
</protein>
<keyword evidence="2 8" id="KW-0819">tRNA processing</keyword>
<gene>
    <name evidence="8" type="primary">rnz</name>
    <name evidence="10" type="ORF">DN820_09585</name>
</gene>
<comment type="caution">
    <text evidence="10">The sequence shown here is derived from an EMBL/GenBank/DDBJ whole genome shotgun (WGS) entry which is preliminary data.</text>
</comment>
<evidence type="ECO:0000313" key="11">
    <source>
        <dbReference type="Proteomes" id="UP000306753"/>
    </source>
</evidence>
<dbReference type="Proteomes" id="UP000306753">
    <property type="component" value="Unassembled WGS sequence"/>
</dbReference>
<comment type="function">
    <text evidence="8">Zinc phosphodiesterase, which displays some tRNA 3'-processing endonuclease activity. Probably involved in tRNA maturation, by removing a 3'-trailer from precursor tRNA.</text>
</comment>
<keyword evidence="5 8" id="KW-0255">Endonuclease</keyword>
<keyword evidence="6 8" id="KW-0378">Hydrolase</keyword>
<keyword evidence="3 8" id="KW-0540">Nuclease</keyword>
<evidence type="ECO:0000256" key="7">
    <source>
        <dbReference type="ARBA" id="ARBA00022833"/>
    </source>
</evidence>
<comment type="similarity">
    <text evidence="8">Belongs to the RNase Z family.</text>
</comment>
<accession>A0A5R9QEW6</accession>
<dbReference type="HAMAP" id="MF_01818">
    <property type="entry name" value="RNase_Z_BN"/>
    <property type="match status" value="1"/>
</dbReference>
<keyword evidence="11" id="KW-1185">Reference proteome</keyword>
<feature type="region of interest" description="Disordered" evidence="9">
    <location>
        <begin position="314"/>
        <end position="341"/>
    </location>
</feature>
<feature type="binding site" evidence="8">
    <location>
        <position position="139"/>
    </location>
    <ligand>
        <name>Zn(2+)</name>
        <dbReference type="ChEBI" id="CHEBI:29105"/>
        <label>1</label>
        <note>catalytic</note>
    </ligand>
</feature>
<evidence type="ECO:0000313" key="10">
    <source>
        <dbReference type="EMBL" id="TLX63631.1"/>
    </source>
</evidence>
<evidence type="ECO:0000256" key="5">
    <source>
        <dbReference type="ARBA" id="ARBA00022759"/>
    </source>
</evidence>
<dbReference type="GO" id="GO:0008270">
    <property type="term" value="F:zinc ion binding"/>
    <property type="evidence" value="ECO:0007669"/>
    <property type="project" value="UniProtKB-UniRule"/>
</dbReference>
<evidence type="ECO:0000256" key="4">
    <source>
        <dbReference type="ARBA" id="ARBA00022723"/>
    </source>
</evidence>
<dbReference type="Gene3D" id="3.60.15.10">
    <property type="entry name" value="Ribonuclease Z/Hydroxyacylglutathione hydrolase-like"/>
    <property type="match status" value="1"/>
</dbReference>
<evidence type="ECO:0000256" key="2">
    <source>
        <dbReference type="ARBA" id="ARBA00022694"/>
    </source>
</evidence>
<dbReference type="EC" id="3.1.26.11" evidence="8"/>
<organism evidence="10 11">
    <name type="scientific">Stutzerimonas nosocomialis</name>
    <dbReference type="NCBI Taxonomy" id="1056496"/>
    <lineage>
        <taxon>Bacteria</taxon>
        <taxon>Pseudomonadati</taxon>
        <taxon>Pseudomonadota</taxon>
        <taxon>Gammaproteobacteria</taxon>
        <taxon>Pseudomonadales</taxon>
        <taxon>Pseudomonadaceae</taxon>
        <taxon>Stutzerimonas</taxon>
    </lineage>
</organism>
<keyword evidence="4 8" id="KW-0479">Metal-binding</keyword>
<dbReference type="PANTHER" id="PTHR46018">
    <property type="entry name" value="ZINC PHOSPHODIESTERASE ELAC PROTEIN 1"/>
    <property type="match status" value="1"/>
</dbReference>
<evidence type="ECO:0000256" key="6">
    <source>
        <dbReference type="ARBA" id="ARBA00022801"/>
    </source>
</evidence>
<sequence>MDLLFLGTSSGTPTRARNVSGLGLLEETGKGWYLVDCGEGTQHQLLRTPLSLHELRGLFITHVHGDHCYGLPGLLASAGMLGRKAPLEIIAPGGIEPWLRSTFSLSQTYLPFELVFRACETLGPWHCGSLKVEAIALSHRVPSYGYRFTEARPDPRLDIDRLDRDGIPRGPLWGRLVRGEDVLHEGRLLRADDYVLFTREPRRIVVGGDNDRPDLLAEACRDAQVLVHEATYTQAIADKAGETFGHSTAASVAAFARSIALPNLVLTHFSARYQTDSTRGLSIDDVRAEAASHYQGELFLAHDFARLRLDRDGTLKPVAPPQRRAGSANGEPATGSGSGTL</sequence>
<comment type="cofactor">
    <cofactor evidence="8">
        <name>Zn(2+)</name>
        <dbReference type="ChEBI" id="CHEBI:29105"/>
    </cofactor>
    <text evidence="8">Binds 2 Zn(2+) ions.</text>
</comment>
<evidence type="ECO:0000256" key="3">
    <source>
        <dbReference type="ARBA" id="ARBA00022722"/>
    </source>
</evidence>
<proteinExistence type="inferred from homology"/>
<reference evidence="10 11" key="1">
    <citation type="journal article" date="2017" name="Eur. J. Clin. Microbiol. Infect. Dis.">
        <title>Uncommonly isolated clinical Pseudomonas: identification and phylogenetic assignation.</title>
        <authorList>
            <person name="Mulet M."/>
            <person name="Gomila M."/>
            <person name="Ramirez A."/>
            <person name="Cardew S."/>
            <person name="Moore E.R."/>
            <person name="Lalucat J."/>
            <person name="Garcia-Valdes E."/>
        </authorList>
    </citation>
    <scope>NUCLEOTIDE SEQUENCE [LARGE SCALE GENOMIC DNA]</scope>
    <source>
        <strain evidence="10 11">SD129</strain>
    </source>
</reference>
<name>A0A5R9QEW6_9GAMM</name>
<feature type="binding site" evidence="8">
    <location>
        <position position="66"/>
    </location>
    <ligand>
        <name>Zn(2+)</name>
        <dbReference type="ChEBI" id="CHEBI:29105"/>
        <label>2</label>
        <note>catalytic</note>
    </ligand>
</feature>
<dbReference type="CDD" id="cd07717">
    <property type="entry name" value="RNaseZ_ZiPD-like_MBL-fold"/>
    <property type="match status" value="1"/>
</dbReference>
<feature type="active site" description="Proton acceptor" evidence="8">
    <location>
        <position position="66"/>
    </location>
</feature>
<comment type="catalytic activity">
    <reaction evidence="8">
        <text>Endonucleolytic cleavage of RNA, removing extra 3' nucleotides from tRNA precursor, generating 3' termini of tRNAs. A 3'-hydroxy group is left at the tRNA terminus and a 5'-phosphoryl group is left at the trailer molecule.</text>
        <dbReference type="EC" id="3.1.26.11"/>
    </reaction>
</comment>
<feature type="binding site" evidence="8">
    <location>
        <position position="67"/>
    </location>
    <ligand>
        <name>Zn(2+)</name>
        <dbReference type="ChEBI" id="CHEBI:29105"/>
        <label>2</label>
        <note>catalytic</note>
    </ligand>
</feature>
<dbReference type="InterPro" id="IPR036866">
    <property type="entry name" value="RibonucZ/Hydroxyglut_hydro"/>
</dbReference>
<dbReference type="AlphaFoldDB" id="A0A5R9QEW6"/>